<evidence type="ECO:0000313" key="4">
    <source>
        <dbReference type="Proteomes" id="UP001596161"/>
    </source>
</evidence>
<dbReference type="Pfam" id="PF11396">
    <property type="entry name" value="PepSY_like"/>
    <property type="match status" value="2"/>
</dbReference>
<dbReference type="SUPFAM" id="SSF160574">
    <property type="entry name" value="BT0923-like"/>
    <property type="match status" value="1"/>
</dbReference>
<evidence type="ECO:0000259" key="2">
    <source>
        <dbReference type="Pfam" id="PF11396"/>
    </source>
</evidence>
<feature type="signal peptide" evidence="1">
    <location>
        <begin position="1"/>
        <end position="19"/>
    </location>
</feature>
<dbReference type="EMBL" id="JBHSKT010000005">
    <property type="protein sequence ID" value="MFC5270994.1"/>
    <property type="molecule type" value="Genomic_DNA"/>
</dbReference>
<feature type="chain" id="PRO_5045181181" evidence="1">
    <location>
        <begin position="20"/>
        <end position="145"/>
    </location>
</feature>
<proteinExistence type="predicted"/>
<organism evidence="3 4">
    <name type="scientific">Adhaeribacter terreus</name>
    <dbReference type="NCBI Taxonomy" id="529703"/>
    <lineage>
        <taxon>Bacteria</taxon>
        <taxon>Pseudomonadati</taxon>
        <taxon>Bacteroidota</taxon>
        <taxon>Cytophagia</taxon>
        <taxon>Cytophagales</taxon>
        <taxon>Hymenobacteraceae</taxon>
        <taxon>Adhaeribacter</taxon>
    </lineage>
</organism>
<dbReference type="InterPro" id="IPR021533">
    <property type="entry name" value="PepSY-like"/>
</dbReference>
<dbReference type="Proteomes" id="UP001596161">
    <property type="component" value="Unassembled WGS sequence"/>
</dbReference>
<comment type="caution">
    <text evidence="3">The sequence shown here is derived from an EMBL/GenBank/DDBJ whole genome shotgun (WGS) entry which is preliminary data.</text>
</comment>
<feature type="domain" description="Putative beta-lactamase-inhibitor-like PepSY-like" evidence="2">
    <location>
        <begin position="20"/>
        <end position="76"/>
    </location>
</feature>
<sequence length="145" mass="16416">MKPLILAIALSTSSLFAVAQDIKETEVPSVVMNSFKSQFSDAQKPEWEKLNDKYEVEFEQGTAERSVVLDASGKVLMQKQEIENSAVPAAVTNAIKQKYSGYELDEAEKIEYNGQTYYEVELTRWYVLSKELIFTVDGKETTLPF</sequence>
<evidence type="ECO:0000256" key="1">
    <source>
        <dbReference type="SAM" id="SignalP"/>
    </source>
</evidence>
<evidence type="ECO:0000313" key="3">
    <source>
        <dbReference type="EMBL" id="MFC5270994.1"/>
    </source>
</evidence>
<keyword evidence="1" id="KW-0732">Signal</keyword>
<protein>
    <submittedName>
        <fullName evidence="3">PepSY-like domain-containing protein</fullName>
    </submittedName>
</protein>
<name>A0ABW0EDL5_9BACT</name>
<dbReference type="Gene3D" id="3.10.450.360">
    <property type="match status" value="1"/>
</dbReference>
<keyword evidence="4" id="KW-1185">Reference proteome</keyword>
<reference evidence="4" key="1">
    <citation type="journal article" date="2019" name="Int. J. Syst. Evol. Microbiol.">
        <title>The Global Catalogue of Microorganisms (GCM) 10K type strain sequencing project: providing services to taxonomists for standard genome sequencing and annotation.</title>
        <authorList>
            <consortium name="The Broad Institute Genomics Platform"/>
            <consortium name="The Broad Institute Genome Sequencing Center for Infectious Disease"/>
            <person name="Wu L."/>
            <person name="Ma J."/>
        </authorList>
    </citation>
    <scope>NUCLEOTIDE SEQUENCE [LARGE SCALE GENOMIC DNA]</scope>
    <source>
        <strain evidence="4">KACC 12602</strain>
    </source>
</reference>
<feature type="domain" description="Putative beta-lactamase-inhibitor-like PepSY-like" evidence="2">
    <location>
        <begin position="78"/>
        <end position="138"/>
    </location>
</feature>
<accession>A0ABW0EDL5</accession>
<gene>
    <name evidence="3" type="ORF">ACFPIB_10265</name>
</gene>
<dbReference type="RefSeq" id="WP_378017361.1">
    <property type="nucleotide sequence ID" value="NZ_JBHSKT010000005.1"/>
</dbReference>